<dbReference type="Pfam" id="PF13857">
    <property type="entry name" value="Ank_5"/>
    <property type="match status" value="1"/>
</dbReference>
<keyword evidence="4 8" id="KW-1133">Transmembrane helix</keyword>
<organism evidence="11 12">
    <name type="scientific">Geodia barretti</name>
    <name type="common">Barrett's horny sponge</name>
    <dbReference type="NCBI Taxonomy" id="519541"/>
    <lineage>
        <taxon>Eukaryota</taxon>
        <taxon>Metazoa</taxon>
        <taxon>Porifera</taxon>
        <taxon>Demospongiae</taxon>
        <taxon>Heteroscleromorpha</taxon>
        <taxon>Tetractinellida</taxon>
        <taxon>Astrophorina</taxon>
        <taxon>Geodiidae</taxon>
        <taxon>Geodia</taxon>
    </lineage>
</organism>
<feature type="domain" description="Palmitoyltransferase DHHC" evidence="10">
    <location>
        <begin position="296"/>
        <end position="429"/>
    </location>
</feature>
<gene>
    <name evidence="11" type="ORF">GBAR_LOCUS14053</name>
</gene>
<feature type="transmembrane region" description="Helical" evidence="8">
    <location>
        <begin position="163"/>
        <end position="183"/>
    </location>
</feature>
<reference evidence="11" key="1">
    <citation type="submission" date="2023-03" db="EMBL/GenBank/DDBJ databases">
        <authorList>
            <person name="Steffen K."/>
            <person name="Cardenas P."/>
        </authorList>
    </citation>
    <scope>NUCLEOTIDE SEQUENCE</scope>
</reference>
<dbReference type="Pfam" id="PF12796">
    <property type="entry name" value="Ank_2"/>
    <property type="match status" value="1"/>
</dbReference>
<evidence type="ECO:0000256" key="9">
    <source>
        <dbReference type="SAM" id="MobiDB-lite"/>
    </source>
</evidence>
<evidence type="ECO:0000256" key="2">
    <source>
        <dbReference type="ARBA" id="ARBA00022692"/>
    </source>
</evidence>
<evidence type="ECO:0000256" key="8">
    <source>
        <dbReference type="RuleBase" id="RU079119"/>
    </source>
</evidence>
<proteinExistence type="inferred from homology"/>
<evidence type="ECO:0000259" key="10">
    <source>
        <dbReference type="Pfam" id="PF01529"/>
    </source>
</evidence>
<dbReference type="Pfam" id="PF01529">
    <property type="entry name" value="DHHC"/>
    <property type="match status" value="1"/>
</dbReference>
<dbReference type="AlphaFoldDB" id="A0AA35S7N1"/>
<dbReference type="InterPro" id="IPR036770">
    <property type="entry name" value="Ankyrin_rpt-contain_sf"/>
</dbReference>
<comment type="subcellular location">
    <subcellularLocation>
        <location evidence="1">Membrane</location>
        <topology evidence="1">Multi-pass membrane protein</topology>
    </subcellularLocation>
</comment>
<keyword evidence="12" id="KW-1185">Reference proteome</keyword>
<evidence type="ECO:0000256" key="7">
    <source>
        <dbReference type="PROSITE-ProRule" id="PRU00023"/>
    </source>
</evidence>
<dbReference type="InterPro" id="IPR001594">
    <property type="entry name" value="Palmitoyltrfase_DHHC"/>
</dbReference>
<evidence type="ECO:0000256" key="3">
    <source>
        <dbReference type="ARBA" id="ARBA00022737"/>
    </source>
</evidence>
<feature type="transmembrane region" description="Helical" evidence="8">
    <location>
        <begin position="247"/>
        <end position="266"/>
    </location>
</feature>
<dbReference type="GO" id="GO:0019706">
    <property type="term" value="F:protein-cysteine S-palmitoyltransferase activity"/>
    <property type="evidence" value="ECO:0007669"/>
    <property type="project" value="UniProtKB-EC"/>
</dbReference>
<feature type="compositionally biased region" description="Basic and acidic residues" evidence="9">
    <location>
        <begin position="505"/>
        <end position="518"/>
    </location>
</feature>
<dbReference type="EMBL" id="CASHTH010002055">
    <property type="protein sequence ID" value="CAI8024168.1"/>
    <property type="molecule type" value="Genomic_DNA"/>
</dbReference>
<evidence type="ECO:0000313" key="12">
    <source>
        <dbReference type="Proteomes" id="UP001174909"/>
    </source>
</evidence>
<dbReference type="InterPro" id="IPR002110">
    <property type="entry name" value="Ankyrin_rpt"/>
</dbReference>
<dbReference type="SMART" id="SM00248">
    <property type="entry name" value="ANK"/>
    <property type="match status" value="3"/>
</dbReference>
<comment type="caution">
    <text evidence="11">The sequence shown here is derived from an EMBL/GenBank/DDBJ whole genome shotgun (WGS) entry which is preliminary data.</text>
</comment>
<keyword evidence="8" id="KW-0808">Transferase</keyword>
<name>A0AA35S7N1_GEOBA</name>
<keyword evidence="5 7" id="KW-0040">ANK repeat</keyword>
<evidence type="ECO:0000256" key="1">
    <source>
        <dbReference type="ARBA" id="ARBA00004141"/>
    </source>
</evidence>
<dbReference type="SUPFAM" id="SSF48403">
    <property type="entry name" value="Ankyrin repeat"/>
    <property type="match status" value="1"/>
</dbReference>
<keyword evidence="2 8" id="KW-0812">Transmembrane</keyword>
<evidence type="ECO:0000313" key="11">
    <source>
        <dbReference type="EMBL" id="CAI8024168.1"/>
    </source>
</evidence>
<dbReference type="PANTHER" id="PTHR24161:SF85">
    <property type="entry name" value="PALMITOYLTRANSFERASE HIP14"/>
    <property type="match status" value="1"/>
</dbReference>
<feature type="region of interest" description="Disordered" evidence="9">
    <location>
        <begin position="497"/>
        <end position="524"/>
    </location>
</feature>
<keyword evidence="3" id="KW-0677">Repeat</keyword>
<dbReference type="Proteomes" id="UP001174909">
    <property type="component" value="Unassembled WGS sequence"/>
</dbReference>
<feature type="repeat" description="ANK" evidence="7">
    <location>
        <begin position="88"/>
        <end position="120"/>
    </location>
</feature>
<protein>
    <recommendedName>
        <fullName evidence="8">Palmitoyltransferase</fullName>
        <ecNumber evidence="8">2.3.1.225</ecNumber>
    </recommendedName>
</protein>
<keyword evidence="6 8" id="KW-0472">Membrane</keyword>
<dbReference type="EC" id="2.3.1.225" evidence="8"/>
<comment type="domain">
    <text evidence="8">The DHHC domain is required for palmitoyltransferase activity.</text>
</comment>
<dbReference type="PROSITE" id="PS50216">
    <property type="entry name" value="DHHC"/>
    <property type="match status" value="1"/>
</dbReference>
<dbReference type="PROSITE" id="PS50297">
    <property type="entry name" value="ANK_REP_REGION"/>
    <property type="match status" value="1"/>
</dbReference>
<feature type="transmembrane region" description="Helical" evidence="8">
    <location>
        <begin position="344"/>
        <end position="370"/>
    </location>
</feature>
<evidence type="ECO:0000256" key="5">
    <source>
        <dbReference type="ARBA" id="ARBA00023043"/>
    </source>
</evidence>
<feature type="transmembrane region" description="Helical" evidence="8">
    <location>
        <begin position="220"/>
        <end position="241"/>
    </location>
</feature>
<feature type="transmembrane region" description="Helical" evidence="8">
    <location>
        <begin position="390"/>
        <end position="412"/>
    </location>
</feature>
<evidence type="ECO:0000256" key="4">
    <source>
        <dbReference type="ARBA" id="ARBA00022989"/>
    </source>
</evidence>
<comment type="catalytic activity">
    <reaction evidence="8">
        <text>L-cysteinyl-[protein] + hexadecanoyl-CoA = S-hexadecanoyl-L-cysteinyl-[protein] + CoA</text>
        <dbReference type="Rhea" id="RHEA:36683"/>
        <dbReference type="Rhea" id="RHEA-COMP:10131"/>
        <dbReference type="Rhea" id="RHEA-COMP:11032"/>
        <dbReference type="ChEBI" id="CHEBI:29950"/>
        <dbReference type="ChEBI" id="CHEBI:57287"/>
        <dbReference type="ChEBI" id="CHEBI:57379"/>
        <dbReference type="ChEBI" id="CHEBI:74151"/>
        <dbReference type="EC" id="2.3.1.225"/>
    </reaction>
</comment>
<dbReference type="PROSITE" id="PS50088">
    <property type="entry name" value="ANK_REPEAT"/>
    <property type="match status" value="2"/>
</dbReference>
<dbReference type="Gene3D" id="1.25.40.20">
    <property type="entry name" value="Ankyrin repeat-containing domain"/>
    <property type="match status" value="1"/>
</dbReference>
<accession>A0AA35S7N1</accession>
<evidence type="ECO:0000256" key="6">
    <source>
        <dbReference type="ARBA" id="ARBA00023136"/>
    </source>
</evidence>
<dbReference type="GO" id="GO:0016020">
    <property type="term" value="C:membrane"/>
    <property type="evidence" value="ECO:0007669"/>
    <property type="project" value="UniProtKB-SubCell"/>
</dbReference>
<feature type="repeat" description="ANK" evidence="7">
    <location>
        <begin position="53"/>
        <end position="87"/>
    </location>
</feature>
<keyword evidence="8" id="KW-0012">Acyltransferase</keyword>
<comment type="similarity">
    <text evidence="8">Belongs to the DHHC palmitoyltransferase family.</text>
</comment>
<feature type="transmembrane region" description="Helical" evidence="8">
    <location>
        <begin position="189"/>
        <end position="208"/>
    </location>
</feature>
<sequence length="524" mass="59067">MVILLLRYGANPETLDAEGLNCLHIAAQFGFTNIVAYYITCHIPMSIDVRDSRGRTPLMLAADRAASSPDPVRLLTSLGADLYAVDHAHCTALHHAAENHNYLAVKHLVTAGAPLNLRNKEGKTPYDVAMEAQNKFAMDTIAMGRSKAEPQGLLELVTRQPRVVWWIMLCAPTVFLVAVGYLGQLAPNWWSYLLGNAAIGYLMRTFLFRYVPVLMDTNPLAFGLVMGTKLCVYYTAMTYFVPGGTLTHFYSLQLALVVSFSLFFIVRYSDPGRIHRNTPTDAKRTIAELCERGLFSSDSFCSTCLVRRPLRSKHCAACQHCVARFDHHCPWVDNCVGLRNHKAFLLYLVTLLLLLTWGAKASLAYLYRLFPADPDQSWVGKAWHYCTTQPWVGFVMIMCFFHLTWVYMLLAAQVFQMICQGMTTNEKRNAYRYTHLLQGTNPFNRGVLANCADFFGFSMCRKPKDTVDWTKTYDIPTAYTALASEVHHAQPQVRIPLPFSSSWDPQRDGARAPGEKQPHTSLYT</sequence>
<dbReference type="PANTHER" id="PTHR24161">
    <property type="entry name" value="ANK_REP_REGION DOMAIN-CONTAINING PROTEIN-RELATED"/>
    <property type="match status" value="1"/>
</dbReference>